<evidence type="ECO:0000313" key="2">
    <source>
        <dbReference type="Proteomes" id="UP001266305"/>
    </source>
</evidence>
<keyword evidence="2" id="KW-1185">Reference proteome</keyword>
<dbReference type="EMBL" id="JASSZA010000006">
    <property type="protein sequence ID" value="KAK2108825.1"/>
    <property type="molecule type" value="Genomic_DNA"/>
</dbReference>
<dbReference type="Proteomes" id="UP001266305">
    <property type="component" value="Unassembled WGS sequence"/>
</dbReference>
<evidence type="ECO:0000313" key="1">
    <source>
        <dbReference type="EMBL" id="KAK2108825.1"/>
    </source>
</evidence>
<comment type="caution">
    <text evidence="1">The sequence shown here is derived from an EMBL/GenBank/DDBJ whole genome shotgun (WGS) entry which is preliminary data.</text>
</comment>
<gene>
    <name evidence="1" type="ORF">P7K49_013990</name>
</gene>
<protein>
    <submittedName>
        <fullName evidence="1">Uncharacterized protein</fullName>
    </submittedName>
</protein>
<name>A0ABQ9VIA4_SAGOE</name>
<organism evidence="1 2">
    <name type="scientific">Saguinus oedipus</name>
    <name type="common">Cotton-top tamarin</name>
    <name type="synonym">Oedipomidas oedipus</name>
    <dbReference type="NCBI Taxonomy" id="9490"/>
    <lineage>
        <taxon>Eukaryota</taxon>
        <taxon>Metazoa</taxon>
        <taxon>Chordata</taxon>
        <taxon>Craniata</taxon>
        <taxon>Vertebrata</taxon>
        <taxon>Euteleostomi</taxon>
        <taxon>Mammalia</taxon>
        <taxon>Eutheria</taxon>
        <taxon>Euarchontoglires</taxon>
        <taxon>Primates</taxon>
        <taxon>Haplorrhini</taxon>
        <taxon>Platyrrhini</taxon>
        <taxon>Cebidae</taxon>
        <taxon>Callitrichinae</taxon>
        <taxon>Saguinus</taxon>
    </lineage>
</organism>
<sequence length="59" mass="7348">MRTESPIAYERGRIYFDNYRRCVSRDSRDQQKDFWERYRCYLVSWNTDCDVQLRTGQTL</sequence>
<proteinExistence type="predicted"/>
<accession>A0ABQ9VIA4</accession>
<reference evidence="1 2" key="1">
    <citation type="submission" date="2023-05" db="EMBL/GenBank/DDBJ databases">
        <title>B98-5 Cell Line De Novo Hybrid Assembly: An Optical Mapping Approach.</title>
        <authorList>
            <person name="Kananen K."/>
            <person name="Auerbach J.A."/>
            <person name="Kautto E."/>
            <person name="Blachly J.S."/>
        </authorList>
    </citation>
    <scope>NUCLEOTIDE SEQUENCE [LARGE SCALE GENOMIC DNA]</scope>
    <source>
        <strain evidence="1">B95-8</strain>
        <tissue evidence="1">Cell line</tissue>
    </source>
</reference>